<accession>A0ACC2IPM2</accession>
<reference evidence="1" key="1">
    <citation type="submission" date="2022-11" db="EMBL/GenBank/DDBJ databases">
        <title>Genome Sequence of Boeremia exigua.</title>
        <authorList>
            <person name="Buettner E."/>
        </authorList>
    </citation>
    <scope>NUCLEOTIDE SEQUENCE</scope>
    <source>
        <strain evidence="1">CU02</strain>
    </source>
</reference>
<dbReference type="Proteomes" id="UP001153331">
    <property type="component" value="Unassembled WGS sequence"/>
</dbReference>
<evidence type="ECO:0000313" key="1">
    <source>
        <dbReference type="EMBL" id="KAJ8117089.1"/>
    </source>
</evidence>
<evidence type="ECO:0000313" key="2">
    <source>
        <dbReference type="Proteomes" id="UP001153331"/>
    </source>
</evidence>
<name>A0ACC2IPM2_9PLEO</name>
<comment type="caution">
    <text evidence="1">The sequence shown here is derived from an EMBL/GenBank/DDBJ whole genome shotgun (WGS) entry which is preliminary data.</text>
</comment>
<gene>
    <name evidence="1" type="ORF">OPT61_g1642</name>
</gene>
<proteinExistence type="predicted"/>
<dbReference type="EMBL" id="JAPHNI010000067">
    <property type="protein sequence ID" value="KAJ8117089.1"/>
    <property type="molecule type" value="Genomic_DNA"/>
</dbReference>
<protein>
    <submittedName>
        <fullName evidence="1">Uncharacterized protein</fullName>
    </submittedName>
</protein>
<sequence length="395" mass="42672">MASLPAGVIIGIVIAIVLVLAMLLSVIRNELPCCSSKDPAAPPPRMSSFLGTQPQLSFFNAKTLATFALTQSVMTSAYYLAKPPSRDPSGRSRMASSMPLDEIPTLTLLYKLKKIEPTPEDTPEYKPSATYNDRVSVIRQDITTLAVDAIVNAANTSLLGGGGVDGAIHRAAGPELLDECGTLGGCETGSAKLTDGYELPADKIIHAVGPIYWNKNKDDAARLLAGCYKTSLQLAVDNECKSIAFSAISTGVYGYPSGEASLVALETVRKFLEENEKADKLDRIIFCNFLEKDEDAYFKNIPTFFPPAVDADTNVGEALDYDTEDEPEEEKGTEATSEVLSQLPDAPTNEPVDVDGVEQPLQKKHKTGEVLDDDFVVIDREDTDESDPKKELEAK</sequence>
<keyword evidence="2" id="KW-1185">Reference proteome</keyword>
<organism evidence="1 2">
    <name type="scientific">Boeremia exigua</name>
    <dbReference type="NCBI Taxonomy" id="749465"/>
    <lineage>
        <taxon>Eukaryota</taxon>
        <taxon>Fungi</taxon>
        <taxon>Dikarya</taxon>
        <taxon>Ascomycota</taxon>
        <taxon>Pezizomycotina</taxon>
        <taxon>Dothideomycetes</taxon>
        <taxon>Pleosporomycetidae</taxon>
        <taxon>Pleosporales</taxon>
        <taxon>Pleosporineae</taxon>
        <taxon>Didymellaceae</taxon>
        <taxon>Boeremia</taxon>
    </lineage>
</organism>